<evidence type="ECO:0000256" key="4">
    <source>
        <dbReference type="PROSITE-ProRule" id="PRU00108"/>
    </source>
</evidence>
<dbReference type="Proteomes" id="UP001212841">
    <property type="component" value="Unassembled WGS sequence"/>
</dbReference>
<reference evidence="7" key="1">
    <citation type="submission" date="2020-05" db="EMBL/GenBank/DDBJ databases">
        <title>Phylogenomic resolution of chytrid fungi.</title>
        <authorList>
            <person name="Stajich J.E."/>
            <person name="Amses K."/>
            <person name="Simmons R."/>
            <person name="Seto K."/>
            <person name="Myers J."/>
            <person name="Bonds A."/>
            <person name="Quandt C.A."/>
            <person name="Barry K."/>
            <person name="Liu P."/>
            <person name="Grigoriev I."/>
            <person name="Longcore J.E."/>
            <person name="James T.Y."/>
        </authorList>
    </citation>
    <scope>NUCLEOTIDE SEQUENCE</scope>
    <source>
        <strain evidence="7">JEL0318</strain>
    </source>
</reference>
<gene>
    <name evidence="7" type="ORF">HK097_004451</name>
</gene>
<dbReference type="Pfam" id="PF05920">
    <property type="entry name" value="Homeobox_KN"/>
    <property type="match status" value="1"/>
</dbReference>
<feature type="DNA-binding region" description="Homeobox" evidence="4">
    <location>
        <begin position="62"/>
        <end position="124"/>
    </location>
</feature>
<keyword evidence="2 4" id="KW-0371">Homeobox</keyword>
<dbReference type="EMBL" id="JADGJD010000214">
    <property type="protein sequence ID" value="KAJ3053357.1"/>
    <property type="molecule type" value="Genomic_DNA"/>
</dbReference>
<evidence type="ECO:0000313" key="7">
    <source>
        <dbReference type="EMBL" id="KAJ3053357.1"/>
    </source>
</evidence>
<accession>A0AAD5X2S1</accession>
<dbReference type="InterPro" id="IPR008422">
    <property type="entry name" value="KN_HD"/>
</dbReference>
<dbReference type="GO" id="GO:0005634">
    <property type="term" value="C:nucleus"/>
    <property type="evidence" value="ECO:0007669"/>
    <property type="project" value="UniProtKB-SubCell"/>
</dbReference>
<dbReference type="InterPro" id="IPR050224">
    <property type="entry name" value="TALE_homeobox"/>
</dbReference>
<organism evidence="7 8">
    <name type="scientific">Rhizophlyctis rosea</name>
    <dbReference type="NCBI Taxonomy" id="64517"/>
    <lineage>
        <taxon>Eukaryota</taxon>
        <taxon>Fungi</taxon>
        <taxon>Fungi incertae sedis</taxon>
        <taxon>Chytridiomycota</taxon>
        <taxon>Chytridiomycota incertae sedis</taxon>
        <taxon>Chytridiomycetes</taxon>
        <taxon>Rhizophlyctidales</taxon>
        <taxon>Rhizophlyctidaceae</taxon>
        <taxon>Rhizophlyctis</taxon>
    </lineage>
</organism>
<evidence type="ECO:0000256" key="3">
    <source>
        <dbReference type="ARBA" id="ARBA00023242"/>
    </source>
</evidence>
<name>A0AAD5X2S1_9FUNG</name>
<comment type="caution">
    <text evidence="7">The sequence shown here is derived from an EMBL/GenBank/DDBJ whole genome shotgun (WGS) entry which is preliminary data.</text>
</comment>
<proteinExistence type="predicted"/>
<sequence>MFTSVSFPPLKTSRFSSSSSYYTEDDTSDSDWSYSIPQRGRSYSVHIAKRQRAYSSPRSTNAKGSRPNHKKWTNDVLESWFFAKWPNSFPSDAEKEKLCSITEINKRQLENWFINARRPDRKRAPMAQAIYERRIPMPVYDHGFTWD</sequence>
<evidence type="ECO:0000313" key="8">
    <source>
        <dbReference type="Proteomes" id="UP001212841"/>
    </source>
</evidence>
<keyword evidence="3 4" id="KW-0539">Nucleus</keyword>
<feature type="region of interest" description="Disordered" evidence="5">
    <location>
        <begin position="1"/>
        <end position="70"/>
    </location>
</feature>
<dbReference type="GO" id="GO:0003677">
    <property type="term" value="F:DNA binding"/>
    <property type="evidence" value="ECO:0007669"/>
    <property type="project" value="UniProtKB-UniRule"/>
</dbReference>
<feature type="domain" description="Homeobox" evidence="6">
    <location>
        <begin position="60"/>
        <end position="123"/>
    </location>
</feature>
<protein>
    <recommendedName>
        <fullName evidence="6">Homeobox domain-containing protein</fullName>
    </recommendedName>
</protein>
<dbReference type="CDD" id="cd00086">
    <property type="entry name" value="homeodomain"/>
    <property type="match status" value="1"/>
</dbReference>
<dbReference type="PANTHER" id="PTHR11850">
    <property type="entry name" value="HOMEOBOX PROTEIN TRANSCRIPTION FACTORS"/>
    <property type="match status" value="1"/>
</dbReference>
<evidence type="ECO:0000256" key="2">
    <source>
        <dbReference type="ARBA" id="ARBA00023155"/>
    </source>
</evidence>
<dbReference type="AlphaFoldDB" id="A0AAD5X2S1"/>
<feature type="compositionally biased region" description="Low complexity" evidence="5">
    <location>
        <begin position="12"/>
        <end position="22"/>
    </location>
</feature>
<dbReference type="PROSITE" id="PS50071">
    <property type="entry name" value="HOMEOBOX_2"/>
    <property type="match status" value="1"/>
</dbReference>
<dbReference type="InterPro" id="IPR009057">
    <property type="entry name" value="Homeodomain-like_sf"/>
</dbReference>
<evidence type="ECO:0000256" key="1">
    <source>
        <dbReference type="ARBA" id="ARBA00023125"/>
    </source>
</evidence>
<comment type="subcellular location">
    <subcellularLocation>
        <location evidence="4">Nucleus</location>
    </subcellularLocation>
</comment>
<dbReference type="InterPro" id="IPR001356">
    <property type="entry name" value="HD"/>
</dbReference>
<dbReference type="GO" id="GO:0006355">
    <property type="term" value="P:regulation of DNA-templated transcription"/>
    <property type="evidence" value="ECO:0007669"/>
    <property type="project" value="InterPro"/>
</dbReference>
<keyword evidence="1 4" id="KW-0238">DNA-binding</keyword>
<evidence type="ECO:0000259" key="6">
    <source>
        <dbReference type="PROSITE" id="PS50071"/>
    </source>
</evidence>
<keyword evidence="8" id="KW-1185">Reference proteome</keyword>
<feature type="compositionally biased region" description="Polar residues" evidence="5">
    <location>
        <begin position="53"/>
        <end position="63"/>
    </location>
</feature>
<dbReference type="SUPFAM" id="SSF46689">
    <property type="entry name" value="Homeodomain-like"/>
    <property type="match status" value="1"/>
</dbReference>
<dbReference type="Gene3D" id="1.10.10.60">
    <property type="entry name" value="Homeodomain-like"/>
    <property type="match status" value="1"/>
</dbReference>
<evidence type="ECO:0000256" key="5">
    <source>
        <dbReference type="SAM" id="MobiDB-lite"/>
    </source>
</evidence>
<dbReference type="SMART" id="SM00389">
    <property type="entry name" value="HOX"/>
    <property type="match status" value="1"/>
</dbReference>